<evidence type="ECO:0000313" key="1">
    <source>
        <dbReference type="EMBL" id="CAA3022077.1"/>
    </source>
</evidence>
<sequence>MRSLLLRCMDKSSEYDGVDANEMVALAASLDDCHGDIIWVKLTGHVGPSNILSESLVGKHKGLNRISRGKSASVQFFGTHDLSRASFFLSPEVQETQFFEHWRKQKCILVNRSFRKECCDC</sequence>
<name>A0A8S0UW86_OLEEU</name>
<dbReference type="AlphaFoldDB" id="A0A8S0UW86"/>
<gene>
    <name evidence="1" type="ORF">OLEA9_A087450</name>
</gene>
<keyword evidence="2" id="KW-1185">Reference proteome</keyword>
<protein>
    <submittedName>
        <fullName evidence="1">Histone-lysine N-methyltransferase ATX2-like</fullName>
    </submittedName>
</protein>
<dbReference type="Proteomes" id="UP000594638">
    <property type="component" value="Unassembled WGS sequence"/>
</dbReference>
<accession>A0A8S0UW86</accession>
<reference evidence="1 2" key="1">
    <citation type="submission" date="2019-12" db="EMBL/GenBank/DDBJ databases">
        <authorList>
            <person name="Alioto T."/>
            <person name="Alioto T."/>
            <person name="Gomez Garrido J."/>
        </authorList>
    </citation>
    <scope>NUCLEOTIDE SEQUENCE [LARGE SCALE GENOMIC DNA]</scope>
</reference>
<dbReference type="EMBL" id="CACTIH010009063">
    <property type="protein sequence ID" value="CAA3022077.1"/>
    <property type="molecule type" value="Genomic_DNA"/>
</dbReference>
<proteinExistence type="predicted"/>
<evidence type="ECO:0000313" key="2">
    <source>
        <dbReference type="Proteomes" id="UP000594638"/>
    </source>
</evidence>
<organism evidence="1 2">
    <name type="scientific">Olea europaea subsp. europaea</name>
    <dbReference type="NCBI Taxonomy" id="158383"/>
    <lineage>
        <taxon>Eukaryota</taxon>
        <taxon>Viridiplantae</taxon>
        <taxon>Streptophyta</taxon>
        <taxon>Embryophyta</taxon>
        <taxon>Tracheophyta</taxon>
        <taxon>Spermatophyta</taxon>
        <taxon>Magnoliopsida</taxon>
        <taxon>eudicotyledons</taxon>
        <taxon>Gunneridae</taxon>
        <taxon>Pentapetalae</taxon>
        <taxon>asterids</taxon>
        <taxon>lamiids</taxon>
        <taxon>Lamiales</taxon>
        <taxon>Oleaceae</taxon>
        <taxon>Oleeae</taxon>
        <taxon>Olea</taxon>
    </lineage>
</organism>
<comment type="caution">
    <text evidence="1">The sequence shown here is derived from an EMBL/GenBank/DDBJ whole genome shotgun (WGS) entry which is preliminary data.</text>
</comment>
<dbReference type="Gramene" id="OE9A087450T1">
    <property type="protein sequence ID" value="OE9A087450C1"/>
    <property type="gene ID" value="OE9A087450"/>
</dbReference>
<dbReference type="OrthoDB" id="927343at2759"/>